<proteinExistence type="predicted"/>
<evidence type="ECO:0000313" key="2">
    <source>
        <dbReference type="Proteomes" id="UP000031488"/>
    </source>
</evidence>
<dbReference type="PATRIC" id="fig|1703.6.peg.137"/>
<dbReference type="AlphaFoldDB" id="A0A0B9A5Q0"/>
<gene>
    <name evidence="1" type="ORF">AE0388_0015</name>
</gene>
<protein>
    <submittedName>
        <fullName evidence="1">Uncharacterized protein</fullName>
    </submittedName>
</protein>
<comment type="caution">
    <text evidence="1">The sequence shown here is derived from an EMBL/GenBank/DDBJ whole genome shotgun (WGS) entry which is preliminary data.</text>
</comment>
<name>A0A0B9A5Q0_BRELN</name>
<keyword evidence="2" id="KW-1185">Reference proteome</keyword>
<sequence length="124" mass="14415">MKFKEANSGLGVDEGKRKSIFPWKNHDYHAYDQQAAESFTRLLKAAEQVAIQRARIDVVGSLKAADAFERCYGIIDAYLQASAEELIDDGWFRIKTWEDYWENYNSEIEATVKLFRKDLKTKNE</sequence>
<evidence type="ECO:0000313" key="1">
    <source>
        <dbReference type="EMBL" id="KHS54191.1"/>
    </source>
</evidence>
<dbReference type="EMBL" id="JTJZ01000010">
    <property type="protein sequence ID" value="KHS54191.1"/>
    <property type="molecule type" value="Genomic_DNA"/>
</dbReference>
<dbReference type="Proteomes" id="UP000031488">
    <property type="component" value="Unassembled WGS sequence"/>
</dbReference>
<organism evidence="1 2">
    <name type="scientific">Brevibacterium linens</name>
    <dbReference type="NCBI Taxonomy" id="1703"/>
    <lineage>
        <taxon>Bacteria</taxon>
        <taxon>Bacillati</taxon>
        <taxon>Actinomycetota</taxon>
        <taxon>Actinomycetes</taxon>
        <taxon>Micrococcales</taxon>
        <taxon>Brevibacteriaceae</taxon>
        <taxon>Brevibacterium</taxon>
    </lineage>
</organism>
<reference evidence="1 2" key="1">
    <citation type="submission" date="2014-11" db="EMBL/GenBank/DDBJ databases">
        <title>Draft Genome Sequence of Brevibacterium linens AE038-8.</title>
        <authorList>
            <person name="Maizel D."/>
            <person name="Utturkar S.M."/>
            <person name="Brown S.D."/>
            <person name="Ferrero M."/>
            <person name="Rosen B.P."/>
        </authorList>
    </citation>
    <scope>NUCLEOTIDE SEQUENCE [LARGE SCALE GENOMIC DNA]</scope>
    <source>
        <strain evidence="1 2">AE038-8</strain>
    </source>
</reference>
<accession>A0A0B9A5Q0</accession>